<dbReference type="PANTHER" id="PTHR36966">
    <property type="entry name" value="REP-ASSOCIATED TYROSINE TRANSPOSASE"/>
    <property type="match status" value="1"/>
</dbReference>
<dbReference type="InterPro" id="IPR002686">
    <property type="entry name" value="Transposase_17"/>
</dbReference>
<proteinExistence type="predicted"/>
<dbReference type="GO" id="GO:0043565">
    <property type="term" value="F:sequence-specific DNA binding"/>
    <property type="evidence" value="ECO:0007669"/>
    <property type="project" value="TreeGrafter"/>
</dbReference>
<organism evidence="3 4">
    <name type="scientific">Pacificitalea manganoxidans</name>
    <dbReference type="NCBI Taxonomy" id="1411902"/>
    <lineage>
        <taxon>Bacteria</taxon>
        <taxon>Pseudomonadati</taxon>
        <taxon>Pseudomonadota</taxon>
        <taxon>Alphaproteobacteria</taxon>
        <taxon>Rhodobacterales</taxon>
        <taxon>Paracoccaceae</taxon>
        <taxon>Pacificitalea</taxon>
    </lineage>
</organism>
<evidence type="ECO:0000256" key="1">
    <source>
        <dbReference type="SAM" id="MobiDB-lite"/>
    </source>
</evidence>
<dbReference type="EMBL" id="CP021404">
    <property type="protein sequence ID" value="ATI42756.1"/>
    <property type="molecule type" value="Genomic_DNA"/>
</dbReference>
<dbReference type="NCBIfam" id="NF047646">
    <property type="entry name" value="REP_Tyr_transpos"/>
    <property type="match status" value="1"/>
</dbReference>
<feature type="domain" description="Transposase IS200-like" evidence="2">
    <location>
        <begin position="9"/>
        <end position="132"/>
    </location>
</feature>
<dbReference type="AlphaFoldDB" id="A0A291M1B2"/>
<dbReference type="Gene3D" id="3.30.70.1290">
    <property type="entry name" value="Transposase IS200-like"/>
    <property type="match status" value="1"/>
</dbReference>
<feature type="region of interest" description="Disordered" evidence="1">
    <location>
        <begin position="146"/>
        <end position="168"/>
    </location>
</feature>
<dbReference type="SUPFAM" id="SSF143422">
    <property type="entry name" value="Transposase IS200-like"/>
    <property type="match status" value="1"/>
</dbReference>
<dbReference type="RefSeq" id="WP_097373798.1">
    <property type="nucleotide sequence ID" value="NZ_CP021404.1"/>
</dbReference>
<accession>A0A291M1B2</accession>
<protein>
    <recommendedName>
        <fullName evidence="2">Transposase IS200-like domain-containing protein</fullName>
    </recommendedName>
</protein>
<sequence>MTSDASSPLTGHVLFTVRLAPRARVDLSDHVAALRVCLRRVMARHPFQIDSGVVLPDRMHMIWRLPPNADAQLRWRLVKSGLSRHLRRTCPDAVPARAAGARDLGLWLPGQGARQVRRQADLDICRQVIWASPVVAGLVRRTTDWPHSSVHRHADRSARAGVTPPRRLPLDLPQTFAPEASVAAPAMDCHP</sequence>
<dbReference type="KEGG" id="cmag:CBW24_12585"/>
<dbReference type="GO" id="GO:0006313">
    <property type="term" value="P:DNA transposition"/>
    <property type="evidence" value="ECO:0007669"/>
    <property type="project" value="InterPro"/>
</dbReference>
<name>A0A291M1B2_9RHOB</name>
<dbReference type="GO" id="GO:0004803">
    <property type="term" value="F:transposase activity"/>
    <property type="evidence" value="ECO:0007669"/>
    <property type="project" value="InterPro"/>
</dbReference>
<evidence type="ECO:0000259" key="2">
    <source>
        <dbReference type="SMART" id="SM01321"/>
    </source>
</evidence>
<dbReference type="SMART" id="SM01321">
    <property type="entry name" value="Y1_Tnp"/>
    <property type="match status" value="1"/>
</dbReference>
<dbReference type="InterPro" id="IPR052715">
    <property type="entry name" value="RAYT_transposase"/>
</dbReference>
<dbReference type="Proteomes" id="UP000219050">
    <property type="component" value="Chromosome"/>
</dbReference>
<dbReference type="PANTHER" id="PTHR36966:SF1">
    <property type="entry name" value="REP-ASSOCIATED TYROSINE TRANSPOSASE"/>
    <property type="match status" value="1"/>
</dbReference>
<evidence type="ECO:0000313" key="3">
    <source>
        <dbReference type="EMBL" id="ATI42756.1"/>
    </source>
</evidence>
<gene>
    <name evidence="3" type="ORF">CBW24_12585</name>
</gene>
<evidence type="ECO:0000313" key="4">
    <source>
        <dbReference type="Proteomes" id="UP000219050"/>
    </source>
</evidence>
<dbReference type="InterPro" id="IPR036515">
    <property type="entry name" value="Transposase_17_sf"/>
</dbReference>
<keyword evidence="4" id="KW-1185">Reference proteome</keyword>
<dbReference type="OrthoDB" id="9794403at2"/>
<reference evidence="3 4" key="1">
    <citation type="submission" date="2017-05" db="EMBL/GenBank/DDBJ databases">
        <title>Comparative genomic and metabolic analysis of manganese-oxidizing mechanisms in Celeribater manganoxidans DY25T: its adaption to the environment of polymetallic nodule.</title>
        <authorList>
            <person name="Wang X."/>
        </authorList>
    </citation>
    <scope>NUCLEOTIDE SEQUENCE [LARGE SCALE GENOMIC DNA]</scope>
    <source>
        <strain evidence="3 4">DY25</strain>
    </source>
</reference>